<reference evidence="4" key="1">
    <citation type="submission" date="2016-06" db="EMBL/GenBank/DDBJ databases">
        <title>Parallel loss of symbiosis genes in relatives of nitrogen-fixing non-legume Parasponia.</title>
        <authorList>
            <person name="Van Velzen R."/>
            <person name="Holmer R."/>
            <person name="Bu F."/>
            <person name="Rutten L."/>
            <person name="Van Zeijl A."/>
            <person name="Liu W."/>
            <person name="Santuari L."/>
            <person name="Cao Q."/>
            <person name="Sharma T."/>
            <person name="Shen D."/>
            <person name="Roswanjaya Y."/>
            <person name="Wardhani T."/>
            <person name="Kalhor M.S."/>
            <person name="Jansen J."/>
            <person name="Van den Hoogen J."/>
            <person name="Gungor B."/>
            <person name="Hartog M."/>
            <person name="Hontelez J."/>
            <person name="Verver J."/>
            <person name="Yang W.-C."/>
            <person name="Schijlen E."/>
            <person name="Repin R."/>
            <person name="Schilthuizen M."/>
            <person name="Schranz E."/>
            <person name="Heidstra R."/>
            <person name="Miyata K."/>
            <person name="Fedorova E."/>
            <person name="Kohlen W."/>
            <person name="Bisseling T."/>
            <person name="Smit S."/>
            <person name="Geurts R."/>
        </authorList>
    </citation>
    <scope>NUCLEOTIDE SEQUENCE [LARGE SCALE GENOMIC DNA]</scope>
    <source>
        <strain evidence="4">cv. RG33-2</strain>
    </source>
</reference>
<gene>
    <name evidence="3" type="ORF">TorRG33x02_341230</name>
</gene>
<dbReference type="InterPro" id="IPR021820">
    <property type="entry name" value="S-locus_recpt_kinase_C"/>
</dbReference>
<proteinExistence type="predicted"/>
<dbReference type="PANTHER" id="PTHR27006:SF587">
    <property type="entry name" value="RECEPTOR-LIKE SERINE_THREONINE-PROTEIN KINASE"/>
    <property type="match status" value="1"/>
</dbReference>
<feature type="compositionally biased region" description="Polar residues" evidence="1">
    <location>
        <begin position="106"/>
        <end position="124"/>
    </location>
</feature>
<comment type="caution">
    <text evidence="3">The sequence shown here is derived from an EMBL/GenBank/DDBJ whole genome shotgun (WGS) entry which is preliminary data.</text>
</comment>
<accession>A0A2P5AU60</accession>
<feature type="region of interest" description="Disordered" evidence="1">
    <location>
        <begin position="106"/>
        <end position="130"/>
    </location>
</feature>
<evidence type="ECO:0000313" key="3">
    <source>
        <dbReference type="EMBL" id="PON40094.1"/>
    </source>
</evidence>
<keyword evidence="3" id="KW-0808">Transferase</keyword>
<dbReference type="AlphaFoldDB" id="A0A2P5AU60"/>
<dbReference type="EMBL" id="JXTC01000697">
    <property type="protein sequence ID" value="PON40094.1"/>
    <property type="molecule type" value="Genomic_DNA"/>
</dbReference>
<feature type="domain" description="S-locus receptor kinase C-terminal" evidence="2">
    <location>
        <begin position="85"/>
        <end position="130"/>
    </location>
</feature>
<keyword evidence="4" id="KW-1185">Reference proteome</keyword>
<dbReference type="OrthoDB" id="1163380at2759"/>
<dbReference type="Proteomes" id="UP000237000">
    <property type="component" value="Unassembled WGS sequence"/>
</dbReference>
<dbReference type="GO" id="GO:0004674">
    <property type="term" value="F:protein serine/threonine kinase activity"/>
    <property type="evidence" value="ECO:0007669"/>
    <property type="project" value="InterPro"/>
</dbReference>
<dbReference type="InterPro" id="IPR011009">
    <property type="entry name" value="Kinase-like_dom_sf"/>
</dbReference>
<dbReference type="PANTHER" id="PTHR27006">
    <property type="entry name" value="PROMASTIGOTE SURFACE ANTIGEN PROTEIN PSA"/>
    <property type="match status" value="1"/>
</dbReference>
<evidence type="ECO:0000256" key="1">
    <source>
        <dbReference type="SAM" id="MobiDB-lite"/>
    </source>
</evidence>
<evidence type="ECO:0000313" key="4">
    <source>
        <dbReference type="Proteomes" id="UP000237000"/>
    </source>
</evidence>
<organism evidence="3 4">
    <name type="scientific">Trema orientale</name>
    <name type="common">Charcoal tree</name>
    <name type="synonym">Celtis orientalis</name>
    <dbReference type="NCBI Taxonomy" id="63057"/>
    <lineage>
        <taxon>Eukaryota</taxon>
        <taxon>Viridiplantae</taxon>
        <taxon>Streptophyta</taxon>
        <taxon>Embryophyta</taxon>
        <taxon>Tracheophyta</taxon>
        <taxon>Spermatophyta</taxon>
        <taxon>Magnoliopsida</taxon>
        <taxon>eudicotyledons</taxon>
        <taxon>Gunneridae</taxon>
        <taxon>Pentapetalae</taxon>
        <taxon>rosids</taxon>
        <taxon>fabids</taxon>
        <taxon>Rosales</taxon>
        <taxon>Cannabaceae</taxon>
        <taxon>Trema</taxon>
    </lineage>
</organism>
<keyword evidence="3" id="KW-0418">Kinase</keyword>
<dbReference type="InParanoid" id="A0A2P5AU60"/>
<feature type="non-terminal residue" evidence="3">
    <location>
        <position position="1"/>
    </location>
</feature>
<dbReference type="SUPFAM" id="SSF56112">
    <property type="entry name" value="Protein kinase-like (PK-like)"/>
    <property type="match status" value="1"/>
</dbReference>
<protein>
    <submittedName>
        <fullName evidence="3">Protein kinase-like domain containing protein</fullName>
    </submittedName>
</protein>
<name>A0A2P5AU60_TREOI</name>
<dbReference type="STRING" id="63057.A0A2P5AU60"/>
<dbReference type="Pfam" id="PF11883">
    <property type="entry name" value="DUF3403"/>
    <property type="match status" value="1"/>
</dbReference>
<sequence length="130" mass="14779">AQNLRFWHSKNFRRRTNTRTDQESYWNIAWKLWNEGNPLELLDKPMEGSFSANEVIRCIKVGLLCVQQRVEDRPTMSSVLFMLGNENSTVPEPKEPGFSTEVSFLGTDTSSSGKNPHTANSMTVTLLDGR</sequence>
<evidence type="ECO:0000259" key="2">
    <source>
        <dbReference type="Pfam" id="PF11883"/>
    </source>
</evidence>
<dbReference type="Gene3D" id="1.10.510.10">
    <property type="entry name" value="Transferase(Phosphotransferase) domain 1"/>
    <property type="match status" value="1"/>
</dbReference>